<gene>
    <name evidence="1" type="ORF">ECE50_020670</name>
</gene>
<evidence type="ECO:0000313" key="2">
    <source>
        <dbReference type="Proteomes" id="UP000281028"/>
    </source>
</evidence>
<accession>A0A433WP10</accession>
<name>A0A433WP10_9BACT</name>
<sequence length="26" mass="3084">MMTSLFVLSILVFGYMIYVLLKPEKF</sequence>
<keyword evidence="2" id="KW-1185">Reference proteome</keyword>
<evidence type="ECO:0000313" key="1">
    <source>
        <dbReference type="EMBL" id="NSL89267.1"/>
    </source>
</evidence>
<organism evidence="1 2">
    <name type="scientific">Chitinophaga solisilvae</name>
    <dbReference type="NCBI Taxonomy" id="1233460"/>
    <lineage>
        <taxon>Bacteria</taxon>
        <taxon>Pseudomonadati</taxon>
        <taxon>Bacteroidota</taxon>
        <taxon>Chitinophagia</taxon>
        <taxon>Chitinophagales</taxon>
        <taxon>Chitinophagaceae</taxon>
        <taxon>Chitinophaga</taxon>
    </lineage>
</organism>
<comment type="caution">
    <text evidence="1">The sequence shown here is derived from an EMBL/GenBank/DDBJ whole genome shotgun (WGS) entry which is preliminary data.</text>
</comment>
<reference evidence="1" key="1">
    <citation type="submission" date="2020-05" db="EMBL/GenBank/DDBJ databases">
        <title>Chitinophaga laudate sp. nov., isolated from a tropical peat swamp.</title>
        <authorList>
            <person name="Goh C.B.S."/>
            <person name="Lee M.S."/>
            <person name="Parimannan S."/>
            <person name="Pasbakhsh P."/>
            <person name="Yule C.M."/>
            <person name="Rajandas H."/>
            <person name="Loke S."/>
            <person name="Croft L."/>
            <person name="Tan J.B.L."/>
        </authorList>
    </citation>
    <scope>NUCLEOTIDE SEQUENCE</scope>
    <source>
        <strain evidence="1">Mgbs1</strain>
    </source>
</reference>
<protein>
    <submittedName>
        <fullName evidence="1">Potassium-transporting ATPase subunit F</fullName>
    </submittedName>
</protein>
<dbReference type="InterPro" id="IPR011726">
    <property type="entry name" value="KdpF"/>
</dbReference>
<dbReference type="Pfam" id="PF09604">
    <property type="entry name" value="Potass_KdpF"/>
    <property type="match status" value="1"/>
</dbReference>
<dbReference type="GO" id="GO:0008556">
    <property type="term" value="F:P-type potassium transmembrane transporter activity"/>
    <property type="evidence" value="ECO:0007669"/>
    <property type="project" value="InterPro"/>
</dbReference>
<proteinExistence type="predicted"/>
<dbReference type="Proteomes" id="UP000281028">
    <property type="component" value="Unassembled WGS sequence"/>
</dbReference>
<dbReference type="AlphaFoldDB" id="A0A433WP10"/>
<dbReference type="GO" id="GO:0005886">
    <property type="term" value="C:plasma membrane"/>
    <property type="evidence" value="ECO:0007669"/>
    <property type="project" value="InterPro"/>
</dbReference>
<dbReference type="EMBL" id="RIAR02000001">
    <property type="protein sequence ID" value="NSL89267.1"/>
    <property type="molecule type" value="Genomic_DNA"/>
</dbReference>